<organism evidence="5">
    <name type="scientific">Arcella intermedia</name>
    <dbReference type="NCBI Taxonomy" id="1963864"/>
    <lineage>
        <taxon>Eukaryota</taxon>
        <taxon>Amoebozoa</taxon>
        <taxon>Tubulinea</taxon>
        <taxon>Elardia</taxon>
        <taxon>Arcellinida</taxon>
        <taxon>Sphaerothecina</taxon>
        <taxon>Arcellidae</taxon>
        <taxon>Arcella</taxon>
    </lineage>
</organism>
<dbReference type="PRINTS" id="PR00080">
    <property type="entry name" value="SDRFAMILY"/>
</dbReference>
<keyword evidence="2" id="KW-0521">NADP</keyword>
<dbReference type="Gene3D" id="3.40.50.720">
    <property type="entry name" value="NAD(P)-binding Rossmann-like Domain"/>
    <property type="match status" value="1"/>
</dbReference>
<reference evidence="5" key="1">
    <citation type="journal article" date="2020" name="J. Eukaryot. Microbiol.">
        <title>De novo Sequencing, Assembly and Annotation of the Transcriptome for the Free-Living Testate Amoeba Arcella intermedia.</title>
        <authorList>
            <person name="Ribeiro G.M."/>
            <person name="Porfirio-Sousa A.L."/>
            <person name="Maurer-Alcala X.X."/>
            <person name="Katz L.A."/>
            <person name="Lahr D.J.G."/>
        </authorList>
    </citation>
    <scope>NUCLEOTIDE SEQUENCE</scope>
</reference>
<dbReference type="PANTHER" id="PTHR43963:SF6">
    <property type="entry name" value="CHAIN DEHYDROGENASE FAMILY PROTEIN, PUTATIVE (AFU_ORTHOLOGUE AFUA_3G15350)-RELATED"/>
    <property type="match status" value="1"/>
</dbReference>
<evidence type="ECO:0000313" key="5">
    <source>
        <dbReference type="EMBL" id="NDV35348.1"/>
    </source>
</evidence>
<dbReference type="PANTHER" id="PTHR43963">
    <property type="entry name" value="CARBONYL REDUCTASE 1-RELATED"/>
    <property type="match status" value="1"/>
</dbReference>
<sequence>MVTGANQGIGLEIAKQLLQREGMTVLVGARSVEKGSKVVEDLKSENAKFIHIDLDDEETIRKASEHVKSTFGGLDILINNAAMAFKGDAWGEQVAQQTFKTNYTGTKQMCAHFLPLLNPHGRLVNVSSGAGRLGILQNESLKAQFTDPSLTEEKLDDLVQTFFKAVKEDNYAQLGFPKSCYGMSKLALNCYTRILMRKSKDDILINCVCPGWCQTNMSSFSGSRTAAKGAETPVWLALIPPQTEFKQGFYRDLQIIDW</sequence>
<dbReference type="CDD" id="cd05324">
    <property type="entry name" value="carb_red_PTCR-like_SDR_c"/>
    <property type="match status" value="1"/>
</dbReference>
<name>A0A6B2LF48_9EUKA</name>
<evidence type="ECO:0000256" key="3">
    <source>
        <dbReference type="ARBA" id="ARBA00023002"/>
    </source>
</evidence>
<keyword evidence="3" id="KW-0560">Oxidoreductase</keyword>
<evidence type="ECO:0000256" key="2">
    <source>
        <dbReference type="ARBA" id="ARBA00022857"/>
    </source>
</evidence>
<protein>
    <submittedName>
        <fullName evidence="5">Uncharacterized protein</fullName>
    </submittedName>
</protein>
<dbReference type="InterPro" id="IPR045313">
    <property type="entry name" value="CBR1-like"/>
</dbReference>
<dbReference type="InterPro" id="IPR002347">
    <property type="entry name" value="SDR_fam"/>
</dbReference>
<comment type="similarity">
    <text evidence="1 4">Belongs to the short-chain dehydrogenases/reductases (SDR) family.</text>
</comment>
<accession>A0A6B2LF48</accession>
<dbReference type="EMBL" id="GIBP01006379">
    <property type="protein sequence ID" value="NDV35348.1"/>
    <property type="molecule type" value="Transcribed_RNA"/>
</dbReference>
<evidence type="ECO:0000256" key="4">
    <source>
        <dbReference type="RuleBase" id="RU000363"/>
    </source>
</evidence>
<evidence type="ECO:0000256" key="1">
    <source>
        <dbReference type="ARBA" id="ARBA00006484"/>
    </source>
</evidence>
<dbReference type="SUPFAM" id="SSF51735">
    <property type="entry name" value="NAD(P)-binding Rossmann-fold domains"/>
    <property type="match status" value="1"/>
</dbReference>
<proteinExistence type="inferred from homology"/>
<dbReference type="Pfam" id="PF00106">
    <property type="entry name" value="adh_short"/>
    <property type="match status" value="1"/>
</dbReference>
<dbReference type="AlphaFoldDB" id="A0A6B2LF48"/>
<dbReference type="GO" id="GO:0016616">
    <property type="term" value="F:oxidoreductase activity, acting on the CH-OH group of donors, NAD or NADP as acceptor"/>
    <property type="evidence" value="ECO:0007669"/>
    <property type="project" value="InterPro"/>
</dbReference>
<dbReference type="InterPro" id="IPR036291">
    <property type="entry name" value="NAD(P)-bd_dom_sf"/>
</dbReference>
<dbReference type="PRINTS" id="PR00081">
    <property type="entry name" value="GDHRDH"/>
</dbReference>